<evidence type="ECO:0000313" key="1">
    <source>
        <dbReference type="EMBL" id="JAE17431.1"/>
    </source>
</evidence>
<name>A0A0A9G4G3_ARUDO</name>
<dbReference type="AlphaFoldDB" id="A0A0A9G4G3"/>
<reference evidence="1" key="2">
    <citation type="journal article" date="2015" name="Data Brief">
        <title>Shoot transcriptome of the giant reed, Arundo donax.</title>
        <authorList>
            <person name="Barrero R.A."/>
            <person name="Guerrero F.D."/>
            <person name="Moolhuijzen P."/>
            <person name="Goolsby J.A."/>
            <person name="Tidwell J."/>
            <person name="Bellgard S.E."/>
            <person name="Bellgard M.I."/>
        </authorList>
    </citation>
    <scope>NUCLEOTIDE SEQUENCE</scope>
    <source>
        <tissue evidence="1">Shoot tissue taken approximately 20 cm above the soil surface</tissue>
    </source>
</reference>
<accession>A0A0A9G4G3</accession>
<reference evidence="1" key="1">
    <citation type="submission" date="2014-09" db="EMBL/GenBank/DDBJ databases">
        <authorList>
            <person name="Magalhaes I.L.F."/>
            <person name="Oliveira U."/>
            <person name="Santos F.R."/>
            <person name="Vidigal T.H.D.A."/>
            <person name="Brescovit A.D."/>
            <person name="Santos A.J."/>
        </authorList>
    </citation>
    <scope>NUCLEOTIDE SEQUENCE</scope>
    <source>
        <tissue evidence="1">Shoot tissue taken approximately 20 cm above the soil surface</tissue>
    </source>
</reference>
<dbReference type="EMBL" id="GBRH01180465">
    <property type="protein sequence ID" value="JAE17431.1"/>
    <property type="molecule type" value="Transcribed_RNA"/>
</dbReference>
<organism evidence="1">
    <name type="scientific">Arundo donax</name>
    <name type="common">Giant reed</name>
    <name type="synonym">Donax arundinaceus</name>
    <dbReference type="NCBI Taxonomy" id="35708"/>
    <lineage>
        <taxon>Eukaryota</taxon>
        <taxon>Viridiplantae</taxon>
        <taxon>Streptophyta</taxon>
        <taxon>Embryophyta</taxon>
        <taxon>Tracheophyta</taxon>
        <taxon>Spermatophyta</taxon>
        <taxon>Magnoliopsida</taxon>
        <taxon>Liliopsida</taxon>
        <taxon>Poales</taxon>
        <taxon>Poaceae</taxon>
        <taxon>PACMAD clade</taxon>
        <taxon>Arundinoideae</taxon>
        <taxon>Arundineae</taxon>
        <taxon>Arundo</taxon>
    </lineage>
</organism>
<proteinExistence type="predicted"/>
<protein>
    <submittedName>
        <fullName evidence="1">Uncharacterized protein</fullName>
    </submittedName>
</protein>
<sequence>MYGSQPPLGCLQLVILRNLRREDQATQGHDCPSHAHIRSF</sequence>